<feature type="signal peptide" evidence="7">
    <location>
        <begin position="1"/>
        <end position="21"/>
    </location>
</feature>
<feature type="transmembrane region" description="Helical" evidence="6">
    <location>
        <begin position="73"/>
        <end position="91"/>
    </location>
</feature>
<evidence type="ECO:0000256" key="2">
    <source>
        <dbReference type="ARBA" id="ARBA00022475"/>
    </source>
</evidence>
<evidence type="ECO:0000256" key="1">
    <source>
        <dbReference type="ARBA" id="ARBA00004651"/>
    </source>
</evidence>
<evidence type="ECO:0000256" key="5">
    <source>
        <dbReference type="ARBA" id="ARBA00023136"/>
    </source>
</evidence>
<evidence type="ECO:0000313" key="9">
    <source>
        <dbReference type="Proteomes" id="UP000629025"/>
    </source>
</evidence>
<dbReference type="EMBL" id="BMIJ01000002">
    <property type="protein sequence ID" value="GGB86475.1"/>
    <property type="molecule type" value="Genomic_DNA"/>
</dbReference>
<evidence type="ECO:0000256" key="3">
    <source>
        <dbReference type="ARBA" id="ARBA00022692"/>
    </source>
</evidence>
<sequence>MSTDAFTLTLSFSLFAFVASATPGPTNVLALNNGSRFGTLATLPFVVGGSFGASAILLLTASGLAGVITDYPLLRTLLAWSGALWLSWMAWKLFHAPGVSGEAQHGAPRVRWHHGALMQLVNPKTWMMALTASALFAPAGEAGHTANHSHSLMLALIFFLVTIPCMAAWAWLGEGSGRLLKTEAQRRLLNRVLAVLLGVSVWVALLS</sequence>
<accession>A0ABQ1K3H4</accession>
<keyword evidence="4 6" id="KW-1133">Transmembrane helix</keyword>
<dbReference type="Pfam" id="PF01810">
    <property type="entry name" value="LysE"/>
    <property type="match status" value="1"/>
</dbReference>
<evidence type="ECO:0000313" key="8">
    <source>
        <dbReference type="EMBL" id="GGB86475.1"/>
    </source>
</evidence>
<protein>
    <recommendedName>
        <fullName evidence="10">Threonine/homoserine/homoserine lactone efflux protein</fullName>
    </recommendedName>
</protein>
<dbReference type="PANTHER" id="PTHR30086">
    <property type="entry name" value="ARGININE EXPORTER PROTEIN ARGO"/>
    <property type="match status" value="1"/>
</dbReference>
<dbReference type="PANTHER" id="PTHR30086:SF20">
    <property type="entry name" value="ARGININE EXPORTER PROTEIN ARGO-RELATED"/>
    <property type="match status" value="1"/>
</dbReference>
<dbReference type="InterPro" id="IPR001123">
    <property type="entry name" value="LeuE-type"/>
</dbReference>
<organism evidence="8 9">
    <name type="scientific">Marinobacterium zhoushanense</name>
    <dbReference type="NCBI Taxonomy" id="1679163"/>
    <lineage>
        <taxon>Bacteria</taxon>
        <taxon>Pseudomonadati</taxon>
        <taxon>Pseudomonadota</taxon>
        <taxon>Gammaproteobacteria</taxon>
        <taxon>Oceanospirillales</taxon>
        <taxon>Oceanospirillaceae</taxon>
        <taxon>Marinobacterium</taxon>
    </lineage>
</organism>
<evidence type="ECO:0008006" key="10">
    <source>
        <dbReference type="Google" id="ProtNLM"/>
    </source>
</evidence>
<dbReference type="Proteomes" id="UP000629025">
    <property type="component" value="Unassembled WGS sequence"/>
</dbReference>
<evidence type="ECO:0000256" key="4">
    <source>
        <dbReference type="ARBA" id="ARBA00022989"/>
    </source>
</evidence>
<keyword evidence="5 6" id="KW-0472">Membrane</keyword>
<comment type="subcellular location">
    <subcellularLocation>
        <location evidence="1">Cell membrane</location>
        <topology evidence="1">Multi-pass membrane protein</topology>
    </subcellularLocation>
</comment>
<feature type="transmembrane region" description="Helical" evidence="6">
    <location>
        <begin position="37"/>
        <end position="61"/>
    </location>
</feature>
<proteinExistence type="predicted"/>
<gene>
    <name evidence="8" type="ORF">GCM10011352_10470</name>
</gene>
<keyword evidence="3 6" id="KW-0812">Transmembrane</keyword>
<evidence type="ECO:0000256" key="7">
    <source>
        <dbReference type="SAM" id="SignalP"/>
    </source>
</evidence>
<dbReference type="RefSeq" id="WP_188746069.1">
    <property type="nucleotide sequence ID" value="NZ_BMIJ01000002.1"/>
</dbReference>
<keyword evidence="7" id="KW-0732">Signal</keyword>
<keyword evidence="9" id="KW-1185">Reference proteome</keyword>
<evidence type="ECO:0000256" key="6">
    <source>
        <dbReference type="SAM" id="Phobius"/>
    </source>
</evidence>
<feature type="transmembrane region" description="Helical" evidence="6">
    <location>
        <begin position="152"/>
        <end position="172"/>
    </location>
</feature>
<name>A0ABQ1K3H4_9GAMM</name>
<comment type="caution">
    <text evidence="8">The sequence shown here is derived from an EMBL/GenBank/DDBJ whole genome shotgun (WGS) entry which is preliminary data.</text>
</comment>
<feature type="transmembrane region" description="Helical" evidence="6">
    <location>
        <begin position="188"/>
        <end position="205"/>
    </location>
</feature>
<keyword evidence="2" id="KW-1003">Cell membrane</keyword>
<feature type="chain" id="PRO_5045399835" description="Threonine/homoserine/homoserine lactone efflux protein" evidence="7">
    <location>
        <begin position="22"/>
        <end position="207"/>
    </location>
</feature>
<reference evidence="9" key="1">
    <citation type="journal article" date="2019" name="Int. J. Syst. Evol. Microbiol.">
        <title>The Global Catalogue of Microorganisms (GCM) 10K type strain sequencing project: providing services to taxonomists for standard genome sequencing and annotation.</title>
        <authorList>
            <consortium name="The Broad Institute Genomics Platform"/>
            <consortium name="The Broad Institute Genome Sequencing Center for Infectious Disease"/>
            <person name="Wu L."/>
            <person name="Ma J."/>
        </authorList>
    </citation>
    <scope>NUCLEOTIDE SEQUENCE [LARGE SCALE GENOMIC DNA]</scope>
    <source>
        <strain evidence="9">CGMCC 1.15341</strain>
    </source>
</reference>